<evidence type="ECO:0000313" key="9">
    <source>
        <dbReference type="Proteomes" id="UP000038010"/>
    </source>
</evidence>
<evidence type="ECO:0000256" key="6">
    <source>
        <dbReference type="SAM" id="MobiDB-lite"/>
    </source>
</evidence>
<feature type="region of interest" description="Disordered" evidence="6">
    <location>
        <begin position="143"/>
        <end position="166"/>
    </location>
</feature>
<feature type="transmembrane region" description="Helical" evidence="7">
    <location>
        <begin position="204"/>
        <end position="223"/>
    </location>
</feature>
<dbReference type="OrthoDB" id="5954308at2759"/>
<dbReference type="PANTHER" id="PTHR35042:SF1">
    <property type="entry name" value="DUF1772-DOMAIN-CONTAINING PROTEIN"/>
    <property type="match status" value="1"/>
</dbReference>
<dbReference type="EMBL" id="LFJN01000007">
    <property type="protein sequence ID" value="KPI42278.1"/>
    <property type="molecule type" value="Genomic_DNA"/>
</dbReference>
<evidence type="ECO:0000256" key="4">
    <source>
        <dbReference type="ARBA" id="ARBA00023136"/>
    </source>
</evidence>
<dbReference type="VEuPathDB" id="FungiDB:AB675_9494"/>
<comment type="caution">
    <text evidence="8">The sequence shown here is derived from an EMBL/GenBank/DDBJ whole genome shotgun (WGS) entry which is preliminary data.</text>
</comment>
<evidence type="ECO:0000256" key="1">
    <source>
        <dbReference type="ARBA" id="ARBA00004141"/>
    </source>
</evidence>
<evidence type="ECO:0000256" key="5">
    <source>
        <dbReference type="ARBA" id="ARBA00034313"/>
    </source>
</evidence>
<dbReference type="Pfam" id="PF08592">
    <property type="entry name" value="Anthrone_oxy"/>
    <property type="match status" value="1"/>
</dbReference>
<name>A0A0N0NP40_9EURO</name>
<evidence type="ECO:0000256" key="7">
    <source>
        <dbReference type="SAM" id="Phobius"/>
    </source>
</evidence>
<dbReference type="GO" id="GO:0016020">
    <property type="term" value="C:membrane"/>
    <property type="evidence" value="ECO:0007669"/>
    <property type="project" value="UniProtKB-SubCell"/>
</dbReference>
<dbReference type="STRING" id="1664694.A0A0N0NP40"/>
<evidence type="ECO:0000256" key="3">
    <source>
        <dbReference type="ARBA" id="ARBA00022989"/>
    </source>
</evidence>
<gene>
    <name evidence="8" type="ORF">AB675_9494</name>
</gene>
<feature type="transmembrane region" description="Helical" evidence="7">
    <location>
        <begin position="12"/>
        <end position="35"/>
    </location>
</feature>
<dbReference type="Proteomes" id="UP000038010">
    <property type="component" value="Unassembled WGS sequence"/>
</dbReference>
<accession>A0A0N0NP40</accession>
<comment type="subcellular location">
    <subcellularLocation>
        <location evidence="1">Membrane</location>
        <topology evidence="1">Multi-pass membrane protein</topology>
    </subcellularLocation>
</comment>
<comment type="similarity">
    <text evidence="5">Belongs to the anthrone oxygenase family.</text>
</comment>
<sequence length="224" mass="24029">MTTLTTKVLQVTGITTSLLSAGALLAFNFFDIPILKSQPASRSLPSVRWFFSRGSHIFPQAALVSSGAFLCLAYTAQPAQSSGLTIAQLLKHGRVSGYLAAAALAFAIAPFTAFAMVPHPNFDIIQLNKDLGGAASQKQRKLQQRQGVSDEQLKNSGGPPDVDGDYQLSEFKDMSGPMEKTERESTPEQDQKARTLLEDFRKLNMVRALLMLGSGVVGLVVAAA</sequence>
<dbReference type="RefSeq" id="XP_018002241.1">
    <property type="nucleotide sequence ID" value="XM_018150032.1"/>
</dbReference>
<reference evidence="8 9" key="1">
    <citation type="submission" date="2015-06" db="EMBL/GenBank/DDBJ databases">
        <title>Draft genome of the ant-associated black yeast Phialophora attae CBS 131958.</title>
        <authorList>
            <person name="Moreno L.F."/>
            <person name="Stielow B.J."/>
            <person name="de Hoog S."/>
            <person name="Vicente V.A."/>
            <person name="Weiss V.A."/>
            <person name="de Vries M."/>
            <person name="Cruz L.M."/>
            <person name="Souza E.M."/>
        </authorList>
    </citation>
    <scope>NUCLEOTIDE SEQUENCE [LARGE SCALE GENOMIC DNA]</scope>
    <source>
        <strain evidence="8 9">CBS 131958</strain>
    </source>
</reference>
<evidence type="ECO:0008006" key="10">
    <source>
        <dbReference type="Google" id="ProtNLM"/>
    </source>
</evidence>
<dbReference type="GeneID" id="28741912"/>
<dbReference type="AlphaFoldDB" id="A0A0N0NP40"/>
<keyword evidence="3 7" id="KW-1133">Transmembrane helix</keyword>
<proteinExistence type="inferred from homology"/>
<dbReference type="PANTHER" id="PTHR35042">
    <property type="entry name" value="ANTHRONE OXYGENASE ENCC"/>
    <property type="match status" value="1"/>
</dbReference>
<feature type="transmembrane region" description="Helical" evidence="7">
    <location>
        <begin position="56"/>
        <end position="76"/>
    </location>
</feature>
<feature type="transmembrane region" description="Helical" evidence="7">
    <location>
        <begin position="96"/>
        <end position="117"/>
    </location>
</feature>
<evidence type="ECO:0000256" key="2">
    <source>
        <dbReference type="ARBA" id="ARBA00022692"/>
    </source>
</evidence>
<keyword evidence="2 7" id="KW-0812">Transmembrane</keyword>
<protein>
    <recommendedName>
        <fullName evidence="10">DUF1772-domain-containing protein</fullName>
    </recommendedName>
</protein>
<evidence type="ECO:0000313" key="8">
    <source>
        <dbReference type="EMBL" id="KPI42278.1"/>
    </source>
</evidence>
<dbReference type="InterPro" id="IPR013901">
    <property type="entry name" value="Anthrone_oxy"/>
</dbReference>
<keyword evidence="4 7" id="KW-0472">Membrane</keyword>
<keyword evidence="9" id="KW-1185">Reference proteome</keyword>
<organism evidence="8 9">
    <name type="scientific">Cyphellophora attinorum</name>
    <dbReference type="NCBI Taxonomy" id="1664694"/>
    <lineage>
        <taxon>Eukaryota</taxon>
        <taxon>Fungi</taxon>
        <taxon>Dikarya</taxon>
        <taxon>Ascomycota</taxon>
        <taxon>Pezizomycotina</taxon>
        <taxon>Eurotiomycetes</taxon>
        <taxon>Chaetothyriomycetidae</taxon>
        <taxon>Chaetothyriales</taxon>
        <taxon>Cyphellophoraceae</taxon>
        <taxon>Cyphellophora</taxon>
    </lineage>
</organism>